<dbReference type="Proteomes" id="UP000306808">
    <property type="component" value="Unassembled WGS sequence"/>
</dbReference>
<accession>A0A4V5MM76</accession>
<evidence type="ECO:0000259" key="1">
    <source>
        <dbReference type="Pfam" id="PF16409"/>
    </source>
</evidence>
<reference evidence="2 3" key="1">
    <citation type="submission" date="2019-04" db="EMBL/GenBank/DDBJ databases">
        <title>Sphingobacterium olei sp. nov., isolated from oil-contaminated soil.</title>
        <authorList>
            <person name="Liu B."/>
        </authorList>
    </citation>
    <scope>NUCLEOTIDE SEQUENCE [LARGE SCALE GENOMIC DNA]</scope>
    <source>
        <strain evidence="2 3">HAL-9</strain>
    </source>
</reference>
<sequence length="303" mass="33392">MKYLHKILSIAFFIGLLSCEKNIHVGHPDFEVKLTKTNYRVGDTIRFEFSGKPDNITFYSGLPGADYRFRERTQVEGGIPKAKIITQYGGGGNQVASLRLMVSNDLEQLNAVGVAQATWTDITSQVDIATDATIVESDFLELTPWVDVAKPFFMAFKFVGERDPVTRPGNWIVRGLQASTELSDGSEIPVAQLGNAGWTTIDVLNPATAWTIRGNPIADIVIIGGGPNSDPSEDWLITKPLYFTKVPPDRGAPIQNIGSNRLSDYTYIYHAPGTYHVAFLASNSSAEDYKSVVREFEITILPE</sequence>
<dbReference type="RefSeq" id="WP_136901869.1">
    <property type="nucleotide sequence ID" value="NZ_SUME01000005.1"/>
</dbReference>
<proteinExistence type="predicted"/>
<name>A0A4V5MM76_9SPHI</name>
<dbReference type="EMBL" id="SUME01000005">
    <property type="protein sequence ID" value="TJZ59928.1"/>
    <property type="molecule type" value="Genomic_DNA"/>
</dbReference>
<protein>
    <submittedName>
        <fullName evidence="2">DUF5017 domain-containing protein</fullName>
    </submittedName>
</protein>
<keyword evidence="3" id="KW-1185">Reference proteome</keyword>
<comment type="caution">
    <text evidence="2">The sequence shown here is derived from an EMBL/GenBank/DDBJ whole genome shotgun (WGS) entry which is preliminary data.</text>
</comment>
<dbReference type="OrthoDB" id="1082472at2"/>
<evidence type="ECO:0000313" key="2">
    <source>
        <dbReference type="EMBL" id="TJZ59928.1"/>
    </source>
</evidence>
<evidence type="ECO:0000313" key="3">
    <source>
        <dbReference type="Proteomes" id="UP000306808"/>
    </source>
</evidence>
<feature type="domain" description="DUF5017" evidence="1">
    <location>
        <begin position="18"/>
        <end position="198"/>
    </location>
</feature>
<dbReference type="InterPro" id="IPR032185">
    <property type="entry name" value="DUF5017"/>
</dbReference>
<organism evidence="2 3">
    <name type="scientific">Sphingobacterium olei</name>
    <dbReference type="NCBI Taxonomy" id="2571155"/>
    <lineage>
        <taxon>Bacteria</taxon>
        <taxon>Pseudomonadati</taxon>
        <taxon>Bacteroidota</taxon>
        <taxon>Sphingobacteriia</taxon>
        <taxon>Sphingobacteriales</taxon>
        <taxon>Sphingobacteriaceae</taxon>
        <taxon>Sphingobacterium</taxon>
    </lineage>
</organism>
<gene>
    <name evidence="2" type="ORF">FAZ15_13640</name>
</gene>
<dbReference type="AlphaFoldDB" id="A0A4V5MM76"/>
<dbReference type="Pfam" id="PF16409">
    <property type="entry name" value="DUF5017"/>
    <property type="match status" value="1"/>
</dbReference>
<dbReference type="PROSITE" id="PS51257">
    <property type="entry name" value="PROKAR_LIPOPROTEIN"/>
    <property type="match status" value="1"/>
</dbReference>